<dbReference type="InterPro" id="IPR017516">
    <property type="entry name" value="AbrB_dup"/>
</dbReference>
<keyword evidence="3" id="KW-1185">Reference proteome</keyword>
<keyword evidence="1" id="KW-0472">Membrane</keyword>
<feature type="transmembrane region" description="Helical" evidence="1">
    <location>
        <begin position="256"/>
        <end position="285"/>
    </location>
</feature>
<dbReference type="NCBIfam" id="TIGR03082">
    <property type="entry name" value="Gneg_AbrB_dup"/>
    <property type="match status" value="2"/>
</dbReference>
<keyword evidence="1" id="KW-1133">Transmembrane helix</keyword>
<evidence type="ECO:0000313" key="3">
    <source>
        <dbReference type="Proteomes" id="UP001501074"/>
    </source>
</evidence>
<feature type="transmembrane region" description="Helical" evidence="1">
    <location>
        <begin position="185"/>
        <end position="205"/>
    </location>
</feature>
<accession>A0ABP7AF77</accession>
<reference evidence="3" key="1">
    <citation type="journal article" date="2019" name="Int. J. Syst. Evol. Microbiol.">
        <title>The Global Catalogue of Microorganisms (GCM) 10K type strain sequencing project: providing services to taxonomists for standard genome sequencing and annotation.</title>
        <authorList>
            <consortium name="The Broad Institute Genomics Platform"/>
            <consortium name="The Broad Institute Genome Sequencing Center for Infectious Disease"/>
            <person name="Wu L."/>
            <person name="Ma J."/>
        </authorList>
    </citation>
    <scope>NUCLEOTIDE SEQUENCE [LARGE SCALE GENOMIC DNA]</scope>
    <source>
        <strain evidence="3">JCM 16902</strain>
    </source>
</reference>
<organism evidence="2 3">
    <name type="scientific">Kineosporia mesophila</name>
    <dbReference type="NCBI Taxonomy" id="566012"/>
    <lineage>
        <taxon>Bacteria</taxon>
        <taxon>Bacillati</taxon>
        <taxon>Actinomycetota</taxon>
        <taxon>Actinomycetes</taxon>
        <taxon>Kineosporiales</taxon>
        <taxon>Kineosporiaceae</taxon>
        <taxon>Kineosporia</taxon>
    </lineage>
</organism>
<dbReference type="Proteomes" id="UP001501074">
    <property type="component" value="Unassembled WGS sequence"/>
</dbReference>
<feature type="transmembrane region" description="Helical" evidence="1">
    <location>
        <begin position="144"/>
        <end position="165"/>
    </location>
</feature>
<dbReference type="InterPro" id="IPR007820">
    <property type="entry name" value="AbrB_fam"/>
</dbReference>
<dbReference type="EMBL" id="BAAAZO010000011">
    <property type="protein sequence ID" value="GAA3630605.1"/>
    <property type="molecule type" value="Genomic_DNA"/>
</dbReference>
<dbReference type="PANTHER" id="PTHR38457">
    <property type="entry name" value="REGULATOR ABRB-RELATED"/>
    <property type="match status" value="1"/>
</dbReference>
<evidence type="ECO:0000313" key="2">
    <source>
        <dbReference type="EMBL" id="GAA3630605.1"/>
    </source>
</evidence>
<keyword evidence="1" id="KW-0812">Transmembrane</keyword>
<feature type="transmembrane region" description="Helical" evidence="1">
    <location>
        <begin position="111"/>
        <end position="132"/>
    </location>
</feature>
<feature type="transmembrane region" description="Helical" evidence="1">
    <location>
        <begin position="297"/>
        <end position="317"/>
    </location>
</feature>
<dbReference type="PANTHER" id="PTHR38457:SF1">
    <property type="entry name" value="REGULATOR ABRB-RELATED"/>
    <property type="match status" value="1"/>
</dbReference>
<dbReference type="Pfam" id="PF05145">
    <property type="entry name" value="AbrB"/>
    <property type="match status" value="1"/>
</dbReference>
<evidence type="ECO:0000256" key="1">
    <source>
        <dbReference type="SAM" id="Phobius"/>
    </source>
</evidence>
<dbReference type="RefSeq" id="WP_231486124.1">
    <property type="nucleotide sequence ID" value="NZ_BAAAZO010000011.1"/>
</dbReference>
<sequence length="349" mass="35165">MKQKALPWLILLVLVVIISALLDLAGLPSPVLFGALVAGLGYALIAPRTPAVPGFAFTTGQAILGAAIGSTLEPSTITALGADWFPVLLSCLATLLLSVAAGFVLTIKPGISTATGVFAMIAGGASGIVAISRDLGADDRVVAVVQYLRVLIILLGMPLVAQVVFSPEPAPGISFLVAESVEPAHGGLAIAALALVIGLPLARFVPMPAGALLFPLIVAAVLAGTGTITATVPNWLENVGFALIGLQVGLRFTRESLKAVASVLPLAVAAIIGLIVVSAGLGVALAHATGRTPLEGYLATTPGGLYAVLATAVGSGADVTFVLMVQVARLFVMLFCAPLLARLLAGPRT</sequence>
<feature type="transmembrane region" description="Helical" evidence="1">
    <location>
        <begin position="212"/>
        <end position="236"/>
    </location>
</feature>
<gene>
    <name evidence="2" type="ORF">GCM10022223_55480</name>
</gene>
<name>A0ABP7AF77_9ACTN</name>
<feature type="transmembrane region" description="Helical" evidence="1">
    <location>
        <begin position="6"/>
        <end position="24"/>
    </location>
</feature>
<feature type="transmembrane region" description="Helical" evidence="1">
    <location>
        <begin position="54"/>
        <end position="72"/>
    </location>
</feature>
<feature type="transmembrane region" description="Helical" evidence="1">
    <location>
        <begin position="323"/>
        <end position="345"/>
    </location>
</feature>
<protein>
    <submittedName>
        <fullName evidence="2">AbrB family transcriptional regulator</fullName>
    </submittedName>
</protein>
<dbReference type="PIRSF" id="PIRSF038991">
    <property type="entry name" value="Protein_AbrB"/>
    <property type="match status" value="1"/>
</dbReference>
<proteinExistence type="predicted"/>
<comment type="caution">
    <text evidence="2">The sequence shown here is derived from an EMBL/GenBank/DDBJ whole genome shotgun (WGS) entry which is preliminary data.</text>
</comment>
<feature type="transmembrane region" description="Helical" evidence="1">
    <location>
        <begin position="84"/>
        <end position="105"/>
    </location>
</feature>